<evidence type="ECO:0000313" key="4">
    <source>
        <dbReference type="Proteomes" id="UP001516023"/>
    </source>
</evidence>
<evidence type="ECO:0000256" key="2">
    <source>
        <dbReference type="SAM" id="SignalP"/>
    </source>
</evidence>
<organism evidence="3 4">
    <name type="scientific">Cyclotella cryptica</name>
    <dbReference type="NCBI Taxonomy" id="29204"/>
    <lineage>
        <taxon>Eukaryota</taxon>
        <taxon>Sar</taxon>
        <taxon>Stramenopiles</taxon>
        <taxon>Ochrophyta</taxon>
        <taxon>Bacillariophyta</taxon>
        <taxon>Coscinodiscophyceae</taxon>
        <taxon>Thalassiosirophycidae</taxon>
        <taxon>Stephanodiscales</taxon>
        <taxon>Stephanodiscaceae</taxon>
        <taxon>Cyclotella</taxon>
    </lineage>
</organism>
<feature type="region of interest" description="Disordered" evidence="1">
    <location>
        <begin position="29"/>
        <end position="58"/>
    </location>
</feature>
<dbReference type="EMBL" id="JABMIG020000023">
    <property type="protein sequence ID" value="KAL3801940.1"/>
    <property type="molecule type" value="Genomic_DNA"/>
</dbReference>
<proteinExistence type="predicted"/>
<protein>
    <submittedName>
        <fullName evidence="3">Uncharacterized protein</fullName>
    </submittedName>
</protein>
<feature type="non-terminal residue" evidence="3">
    <location>
        <position position="313"/>
    </location>
</feature>
<reference evidence="3 4" key="1">
    <citation type="journal article" date="2020" name="G3 (Bethesda)">
        <title>Improved Reference Genome for Cyclotella cryptica CCMP332, a Model for Cell Wall Morphogenesis, Salinity Adaptation, and Lipid Production in Diatoms (Bacillariophyta).</title>
        <authorList>
            <person name="Roberts W.R."/>
            <person name="Downey K.M."/>
            <person name="Ruck E.C."/>
            <person name="Traller J.C."/>
            <person name="Alverson A.J."/>
        </authorList>
    </citation>
    <scope>NUCLEOTIDE SEQUENCE [LARGE SCALE GENOMIC DNA]</scope>
    <source>
        <strain evidence="3 4">CCMP332</strain>
    </source>
</reference>
<keyword evidence="4" id="KW-1185">Reference proteome</keyword>
<feature type="signal peptide" evidence="2">
    <location>
        <begin position="1"/>
        <end position="18"/>
    </location>
</feature>
<feature type="region of interest" description="Disordered" evidence="1">
    <location>
        <begin position="200"/>
        <end position="247"/>
    </location>
</feature>
<feature type="compositionally biased region" description="Basic and acidic residues" evidence="1">
    <location>
        <begin position="38"/>
        <end position="47"/>
    </location>
</feature>
<comment type="caution">
    <text evidence="3">The sequence shown here is derived from an EMBL/GenBank/DDBJ whole genome shotgun (WGS) entry which is preliminary data.</text>
</comment>
<feature type="compositionally biased region" description="Basic residues" evidence="1">
    <location>
        <begin position="203"/>
        <end position="239"/>
    </location>
</feature>
<gene>
    <name evidence="3" type="ORF">HJC23_010284</name>
</gene>
<name>A0ABD3QNI9_9STRA</name>
<keyword evidence="2" id="KW-0732">Signal</keyword>
<accession>A0ABD3QNI9</accession>
<evidence type="ECO:0000313" key="3">
    <source>
        <dbReference type="EMBL" id="KAL3801940.1"/>
    </source>
</evidence>
<sequence length="313" mass="35169">MNLLLTLMLCASAAVVDGKGDDGAILESLSTETPIESPQKHYKDSSRFRGNTSTGSKDDGVVVKRQAEEEELDAWMDSLEFESRGNVSPGRHLSTGSRDDGHAIMDADYVDDDFEDESYGIEWEFQDKGDAGKYNFGLGVEMTAQLERHLTEQVLQENSRPKVLNRGILKGQSNNEFEEEEVDEYEYEEVMLPESRVLGKAGKGARRYRGKAKKKNGKKKGKKGNKKGKYKNKKNKNKKQAGMYKNGNNYNSSEGYYDNNGVFIFGTNGVVGNTIHNNLFNDNNRRAVCIQPSDPYRTCFQRAKDPNNKLNKS</sequence>
<feature type="chain" id="PRO_5044846251" evidence="2">
    <location>
        <begin position="19"/>
        <end position="313"/>
    </location>
</feature>
<evidence type="ECO:0000256" key="1">
    <source>
        <dbReference type="SAM" id="MobiDB-lite"/>
    </source>
</evidence>
<dbReference type="Proteomes" id="UP001516023">
    <property type="component" value="Unassembled WGS sequence"/>
</dbReference>
<dbReference type="AlphaFoldDB" id="A0ABD3QNI9"/>